<dbReference type="STRING" id="454.Lisr_1323"/>
<dbReference type="RefSeq" id="WP_065235988.1">
    <property type="nucleotide sequence ID" value="NZ_CP038273.1"/>
</dbReference>
<dbReference type="AlphaFoldDB" id="A0A0W0VWD5"/>
<dbReference type="EMBL" id="LNYH01000069">
    <property type="protein sequence ID" value="KTD24389.1"/>
    <property type="molecule type" value="Genomic_DNA"/>
</dbReference>
<organism evidence="2 3">
    <name type="scientific">Legionella israelensis</name>
    <dbReference type="NCBI Taxonomy" id="454"/>
    <lineage>
        <taxon>Bacteria</taxon>
        <taxon>Pseudomonadati</taxon>
        <taxon>Pseudomonadota</taxon>
        <taxon>Gammaproteobacteria</taxon>
        <taxon>Legionellales</taxon>
        <taxon>Legionellaceae</taxon>
        <taxon>Legionella</taxon>
    </lineage>
</organism>
<reference evidence="2 3" key="1">
    <citation type="submission" date="2015-11" db="EMBL/GenBank/DDBJ databases">
        <title>Genomic analysis of 38 Legionella species identifies large and diverse effector repertoires.</title>
        <authorList>
            <person name="Burstein D."/>
            <person name="Amaro F."/>
            <person name="Zusman T."/>
            <person name="Lifshitz Z."/>
            <person name="Cohen O."/>
            <person name="Gilbert J.A."/>
            <person name="Pupko T."/>
            <person name="Shuman H.A."/>
            <person name="Segal G."/>
        </authorList>
    </citation>
    <scope>NUCLEOTIDE SEQUENCE [LARGE SCALE GENOMIC DNA]</scope>
    <source>
        <strain evidence="2 3">Bercovier 4</strain>
    </source>
</reference>
<dbReference type="GO" id="GO:0015628">
    <property type="term" value="P:protein secretion by the type II secretion system"/>
    <property type="evidence" value="ECO:0007669"/>
    <property type="project" value="TreeGrafter"/>
</dbReference>
<keyword evidence="1" id="KW-0732">Signal</keyword>
<dbReference type="PANTHER" id="PTHR21180:SF32">
    <property type="entry name" value="ENDONUCLEASE_EXONUCLEASE_PHOSPHATASE FAMILY DOMAIN-CONTAINING PROTEIN 1"/>
    <property type="match status" value="1"/>
</dbReference>
<dbReference type="OrthoDB" id="7510573at2"/>
<sequence>MKAKIIAVLLSISFSLICSFSLSSHAASSSLKSPSAGKLQSTAEKINLNKADLQSLIHSYKGIGKKRAEAILAYREKHDGFKSIEELAKVKGFSKKFVQTHLKQREFDITGQTTAMNVFSIFKEGFFGLSA</sequence>
<dbReference type="SUPFAM" id="SSF47781">
    <property type="entry name" value="RuvA domain 2-like"/>
    <property type="match status" value="1"/>
</dbReference>
<evidence type="ECO:0000256" key="1">
    <source>
        <dbReference type="SAM" id="SignalP"/>
    </source>
</evidence>
<keyword evidence="3" id="KW-1185">Reference proteome</keyword>
<dbReference type="PATRIC" id="fig|454.4.peg.1429"/>
<dbReference type="InterPro" id="IPR051675">
    <property type="entry name" value="Endo/Exo/Phosphatase_dom_1"/>
</dbReference>
<dbReference type="Gene3D" id="1.10.150.280">
    <property type="entry name" value="AF1531-like domain"/>
    <property type="match status" value="1"/>
</dbReference>
<feature type="signal peptide" evidence="1">
    <location>
        <begin position="1"/>
        <end position="26"/>
    </location>
</feature>
<evidence type="ECO:0000313" key="2">
    <source>
        <dbReference type="EMBL" id="KTD24389.1"/>
    </source>
</evidence>
<dbReference type="Proteomes" id="UP000054761">
    <property type="component" value="Unassembled WGS sequence"/>
</dbReference>
<proteinExistence type="predicted"/>
<gene>
    <name evidence="2" type="primary">comEA</name>
    <name evidence="2" type="ORF">Lisr_1323</name>
</gene>
<name>A0A0W0VWD5_9GAMM</name>
<accession>A0A0W0VWD5</accession>
<dbReference type="NCBIfam" id="TIGR00426">
    <property type="entry name" value="competence protein ComEA helix-hairpin-helix repeat region"/>
    <property type="match status" value="1"/>
</dbReference>
<dbReference type="PANTHER" id="PTHR21180">
    <property type="entry name" value="ENDONUCLEASE/EXONUCLEASE/PHOSPHATASE FAMILY DOMAIN-CONTAINING PROTEIN 1"/>
    <property type="match status" value="1"/>
</dbReference>
<feature type="chain" id="PRO_5006915133" evidence="1">
    <location>
        <begin position="27"/>
        <end position="131"/>
    </location>
</feature>
<protein>
    <submittedName>
        <fullName evidence="2">Competence protein ComEA</fullName>
    </submittedName>
</protein>
<dbReference type="Pfam" id="PF12836">
    <property type="entry name" value="HHH_3"/>
    <property type="match status" value="1"/>
</dbReference>
<dbReference type="GO" id="GO:0015627">
    <property type="term" value="C:type II protein secretion system complex"/>
    <property type="evidence" value="ECO:0007669"/>
    <property type="project" value="TreeGrafter"/>
</dbReference>
<comment type="caution">
    <text evidence="2">The sequence shown here is derived from an EMBL/GenBank/DDBJ whole genome shotgun (WGS) entry which is preliminary data.</text>
</comment>
<dbReference type="InterPro" id="IPR010994">
    <property type="entry name" value="RuvA_2-like"/>
</dbReference>
<dbReference type="InterPro" id="IPR004509">
    <property type="entry name" value="Competence_ComEA_HhH"/>
</dbReference>
<evidence type="ECO:0000313" key="3">
    <source>
        <dbReference type="Proteomes" id="UP000054761"/>
    </source>
</evidence>